<evidence type="ECO:0000313" key="2">
    <source>
        <dbReference type="Proteomes" id="UP001258181"/>
    </source>
</evidence>
<organism evidence="1 2">
    <name type="scientific">Fictibacillus barbaricus</name>
    <dbReference type="NCBI Taxonomy" id="182136"/>
    <lineage>
        <taxon>Bacteria</taxon>
        <taxon>Bacillati</taxon>
        <taxon>Bacillota</taxon>
        <taxon>Bacilli</taxon>
        <taxon>Bacillales</taxon>
        <taxon>Fictibacillaceae</taxon>
        <taxon>Fictibacillus</taxon>
    </lineage>
</organism>
<comment type="caution">
    <text evidence="1">The sequence shown here is derived from an EMBL/GenBank/DDBJ whole genome shotgun (WGS) entry which is preliminary data.</text>
</comment>
<sequence length="178" mass="20470">MKKIIFIVVLLLCFLAVGGYVIPRYEAGFDITIKNQTEKKISHLKITYHNIASDIEIPPIQPNKIYKLKVTPTEEFSENTMKLFYKDDKGNKHTERLIGYFEQGYSGSSIVTIQSVNKRCNSDGHHGTSQITTLLFKGRHMLPFYFVLKSMYVIKSDPFLVFGFKQNNLIVLLKRTNA</sequence>
<dbReference type="RefSeq" id="WP_310258882.1">
    <property type="nucleotide sequence ID" value="NZ_JAVDWA010000003.1"/>
</dbReference>
<name>A0ABU1U1V8_9BACL</name>
<dbReference type="Proteomes" id="UP001258181">
    <property type="component" value="Unassembled WGS sequence"/>
</dbReference>
<accession>A0ABU1U1V8</accession>
<dbReference type="EMBL" id="JAVDWA010000003">
    <property type="protein sequence ID" value="MDR7073386.1"/>
    <property type="molecule type" value="Genomic_DNA"/>
</dbReference>
<evidence type="ECO:0000313" key="1">
    <source>
        <dbReference type="EMBL" id="MDR7073386.1"/>
    </source>
</evidence>
<gene>
    <name evidence="1" type="ORF">J2X07_002372</name>
</gene>
<proteinExistence type="predicted"/>
<keyword evidence="2" id="KW-1185">Reference proteome</keyword>
<reference evidence="1 2" key="1">
    <citation type="submission" date="2023-07" db="EMBL/GenBank/DDBJ databases">
        <title>Sorghum-associated microbial communities from plants grown in Nebraska, USA.</title>
        <authorList>
            <person name="Schachtman D."/>
        </authorList>
    </citation>
    <scope>NUCLEOTIDE SEQUENCE [LARGE SCALE GENOMIC DNA]</scope>
    <source>
        <strain evidence="1 2">BE211</strain>
    </source>
</reference>
<protein>
    <submittedName>
        <fullName evidence="1">Uncharacterized protein</fullName>
    </submittedName>
</protein>